<dbReference type="EMBL" id="LFZX01000048">
    <property type="protein sequence ID" value="KNC67810.1"/>
    <property type="molecule type" value="Genomic_DNA"/>
</dbReference>
<accession>A0A0L0ETV3</accession>
<comment type="caution">
    <text evidence="1">The sequence shown here is derived from an EMBL/GenBank/DDBJ whole genome shotgun (WGS) entry which is preliminary data.</text>
</comment>
<protein>
    <submittedName>
        <fullName evidence="1">Uncharacterized protein</fullName>
    </submittedName>
</protein>
<reference evidence="2" key="1">
    <citation type="submission" date="2015-07" db="EMBL/GenBank/DDBJ databases">
        <title>Draft genome sequence of a Pseudoalteromonas rubra strain, OCN096, isolated from Kaneohe Bay, Oahu, Hawaii.</title>
        <authorList>
            <person name="Beurmann S."/>
            <person name="Ushijima B."/>
            <person name="Belcaid M."/>
            <person name="Callahan S.M."/>
            <person name="Aeby G.S."/>
        </authorList>
    </citation>
    <scope>NUCLEOTIDE SEQUENCE [LARGE SCALE GENOMIC DNA]</scope>
    <source>
        <strain evidence="2">OCN096</strain>
    </source>
</reference>
<evidence type="ECO:0000313" key="1">
    <source>
        <dbReference type="EMBL" id="KNC67810.1"/>
    </source>
</evidence>
<dbReference type="AlphaFoldDB" id="A0A0L0ETV3"/>
<sequence>MAGKQVTSFSNIDFENGSVIFRGRVCERRGLLKKLQVVTKAQFKQNQIALCKGLAVYLAISQDRPADQ</sequence>
<proteinExistence type="predicted"/>
<gene>
    <name evidence="1" type="ORF">AC626_08500</name>
</gene>
<evidence type="ECO:0000313" key="2">
    <source>
        <dbReference type="Proteomes" id="UP000036850"/>
    </source>
</evidence>
<organism evidence="1 2">
    <name type="scientific">Pseudoalteromonas rubra</name>
    <dbReference type="NCBI Taxonomy" id="43658"/>
    <lineage>
        <taxon>Bacteria</taxon>
        <taxon>Pseudomonadati</taxon>
        <taxon>Pseudomonadota</taxon>
        <taxon>Gammaproteobacteria</taxon>
        <taxon>Alteromonadales</taxon>
        <taxon>Pseudoalteromonadaceae</taxon>
        <taxon>Pseudoalteromonas</taxon>
    </lineage>
</organism>
<dbReference type="PATRIC" id="fig|43658.6.peg.6004"/>
<dbReference type="Proteomes" id="UP000036850">
    <property type="component" value="Unassembled WGS sequence"/>
</dbReference>
<name>A0A0L0ETV3_9GAMM</name>